<proteinExistence type="predicted"/>
<organism evidence="2">
    <name type="scientific">marine sediment metagenome</name>
    <dbReference type="NCBI Taxonomy" id="412755"/>
    <lineage>
        <taxon>unclassified sequences</taxon>
        <taxon>metagenomes</taxon>
        <taxon>ecological metagenomes</taxon>
    </lineage>
</organism>
<dbReference type="EMBL" id="LAZR01059589">
    <property type="protein sequence ID" value="KKK67482.1"/>
    <property type="molecule type" value="Genomic_DNA"/>
</dbReference>
<dbReference type="Gene3D" id="1.10.150.20">
    <property type="entry name" value="5' to 3' exonuclease, C-terminal subdomain"/>
    <property type="match status" value="1"/>
</dbReference>
<comment type="caution">
    <text evidence="2">The sequence shown here is derived from an EMBL/GenBank/DDBJ whole genome shotgun (WGS) entry which is preliminary data.</text>
</comment>
<gene>
    <name evidence="2" type="ORF">LCGC14_2953640</name>
</gene>
<dbReference type="SUPFAM" id="SSF56672">
    <property type="entry name" value="DNA/RNA polymerases"/>
    <property type="match status" value="1"/>
</dbReference>
<protein>
    <recommendedName>
        <fullName evidence="3">DNA-directed DNA polymerase family A palm domain-containing protein</fullName>
    </recommendedName>
</protein>
<accession>A0A0F8XE94</accession>
<feature type="region of interest" description="Disordered" evidence="1">
    <location>
        <begin position="1"/>
        <end position="21"/>
    </location>
</feature>
<evidence type="ECO:0008006" key="3">
    <source>
        <dbReference type="Google" id="ProtNLM"/>
    </source>
</evidence>
<evidence type="ECO:0000256" key="1">
    <source>
        <dbReference type="SAM" id="MobiDB-lite"/>
    </source>
</evidence>
<feature type="non-terminal residue" evidence="2">
    <location>
        <position position="1"/>
    </location>
</feature>
<reference evidence="2" key="1">
    <citation type="journal article" date="2015" name="Nature">
        <title>Complex archaea that bridge the gap between prokaryotes and eukaryotes.</title>
        <authorList>
            <person name="Spang A."/>
            <person name="Saw J.H."/>
            <person name="Jorgensen S.L."/>
            <person name="Zaremba-Niedzwiedzka K."/>
            <person name="Martijn J."/>
            <person name="Lind A.E."/>
            <person name="van Eijk R."/>
            <person name="Schleper C."/>
            <person name="Guy L."/>
            <person name="Ettema T.J."/>
        </authorList>
    </citation>
    <scope>NUCLEOTIDE SEQUENCE</scope>
</reference>
<name>A0A0F8XE94_9ZZZZ</name>
<evidence type="ECO:0000313" key="2">
    <source>
        <dbReference type="EMBL" id="KKK67482.1"/>
    </source>
</evidence>
<dbReference type="AlphaFoldDB" id="A0A0F8XE94"/>
<sequence length="152" mass="17474">SWHPSIQHQLKKDRTLTGPAPFNRPRRFLDQWNDDLFRAAYAFLPQSTVSDILNEGLASIYEDRSEHMLPIEIIQQVHDDLKFQYPLSMGIPNLVKAIQTAVKYLNTEVTYGGRKFMIHTDVSMGFSLGDLREVREGEDLGKIIEEQQKEAA</sequence>
<dbReference type="InterPro" id="IPR043502">
    <property type="entry name" value="DNA/RNA_pol_sf"/>
</dbReference>
<dbReference type="Gene3D" id="3.30.70.370">
    <property type="match status" value="1"/>
</dbReference>